<dbReference type="STRING" id="417292.SAMN05421806_11697"/>
<dbReference type="SUPFAM" id="SSF55785">
    <property type="entry name" value="PYP-like sensor domain (PAS domain)"/>
    <property type="match status" value="1"/>
</dbReference>
<evidence type="ECO:0000313" key="2">
    <source>
        <dbReference type="EMBL" id="SDL01980.1"/>
    </source>
</evidence>
<dbReference type="InterPro" id="IPR005561">
    <property type="entry name" value="ANTAR"/>
</dbReference>
<dbReference type="PROSITE" id="PS50921">
    <property type="entry name" value="ANTAR"/>
    <property type="match status" value="1"/>
</dbReference>
<dbReference type="InterPro" id="IPR011006">
    <property type="entry name" value="CheY-like_superfamily"/>
</dbReference>
<dbReference type="InterPro" id="IPR000014">
    <property type="entry name" value="PAS"/>
</dbReference>
<organism evidence="2 3">
    <name type="scientific">Streptomyces indicus</name>
    <dbReference type="NCBI Taxonomy" id="417292"/>
    <lineage>
        <taxon>Bacteria</taxon>
        <taxon>Bacillati</taxon>
        <taxon>Actinomycetota</taxon>
        <taxon>Actinomycetes</taxon>
        <taxon>Kitasatosporales</taxon>
        <taxon>Streptomycetaceae</taxon>
        <taxon>Streptomyces</taxon>
    </lineage>
</organism>
<dbReference type="Gene3D" id="3.30.450.20">
    <property type="entry name" value="PAS domain"/>
    <property type="match status" value="1"/>
</dbReference>
<dbReference type="EMBL" id="FNFF01000016">
    <property type="protein sequence ID" value="SDL01980.1"/>
    <property type="molecule type" value="Genomic_DNA"/>
</dbReference>
<dbReference type="InterPro" id="IPR035965">
    <property type="entry name" value="PAS-like_dom_sf"/>
</dbReference>
<dbReference type="InterPro" id="IPR013655">
    <property type="entry name" value="PAS_fold_3"/>
</dbReference>
<dbReference type="GO" id="GO:0003723">
    <property type="term" value="F:RNA binding"/>
    <property type="evidence" value="ECO:0007669"/>
    <property type="project" value="InterPro"/>
</dbReference>
<name>A0A1G9GMR1_9ACTN</name>
<dbReference type="Gene3D" id="1.10.10.10">
    <property type="entry name" value="Winged helix-like DNA-binding domain superfamily/Winged helix DNA-binding domain"/>
    <property type="match status" value="1"/>
</dbReference>
<dbReference type="InterPro" id="IPR036388">
    <property type="entry name" value="WH-like_DNA-bd_sf"/>
</dbReference>
<protein>
    <submittedName>
        <fullName evidence="2">PAS fold-containing protein</fullName>
    </submittedName>
</protein>
<dbReference type="CDD" id="cd00130">
    <property type="entry name" value="PAS"/>
    <property type="match status" value="1"/>
</dbReference>
<proteinExistence type="predicted"/>
<dbReference type="Pfam" id="PF03861">
    <property type="entry name" value="ANTAR"/>
    <property type="match status" value="1"/>
</dbReference>
<evidence type="ECO:0000313" key="3">
    <source>
        <dbReference type="Proteomes" id="UP000199155"/>
    </source>
</evidence>
<reference evidence="2 3" key="1">
    <citation type="submission" date="2016-10" db="EMBL/GenBank/DDBJ databases">
        <authorList>
            <person name="de Groot N.N."/>
        </authorList>
    </citation>
    <scope>NUCLEOTIDE SEQUENCE [LARGE SCALE GENOMIC DNA]</scope>
    <source>
        <strain evidence="2 3">CGMCC 4.5727</strain>
    </source>
</reference>
<dbReference type="Pfam" id="PF08447">
    <property type="entry name" value="PAS_3"/>
    <property type="match status" value="1"/>
</dbReference>
<evidence type="ECO:0000259" key="1">
    <source>
        <dbReference type="PROSITE" id="PS50921"/>
    </source>
</evidence>
<sequence length="214" mass="23418">MVESALGPSDTAGEVTGVFVHRLAEDIWWWSDEMFLLHGYEPDAVTPSSRLLRKHQHPDDTDRIDGVLAAARETGAPFACYHRILDAADRELKVVIVGDGRLDDEGVVATLRGFFIDVTTPVTEDATATAARDIERARAGQAPIDQARGILMALYGIDADLAFRVLRRHSQHTNTKLRTLAESIVKAAPTSPGEPQAGLHQRIARVLYEAGQDT</sequence>
<dbReference type="Proteomes" id="UP000199155">
    <property type="component" value="Unassembled WGS sequence"/>
</dbReference>
<dbReference type="AlphaFoldDB" id="A0A1G9GMR1"/>
<dbReference type="OrthoDB" id="3787288at2"/>
<keyword evidence="3" id="KW-1185">Reference proteome</keyword>
<accession>A0A1G9GMR1</accession>
<dbReference type="SMART" id="SM01012">
    <property type="entry name" value="ANTAR"/>
    <property type="match status" value="1"/>
</dbReference>
<dbReference type="SUPFAM" id="SSF52172">
    <property type="entry name" value="CheY-like"/>
    <property type="match status" value="1"/>
</dbReference>
<gene>
    <name evidence="2" type="ORF">SAMN05421806_11697</name>
</gene>
<feature type="domain" description="ANTAR" evidence="1">
    <location>
        <begin position="124"/>
        <end position="185"/>
    </location>
</feature>
<dbReference type="RefSeq" id="WP_093615755.1">
    <property type="nucleotide sequence ID" value="NZ_FNFF01000016.1"/>
</dbReference>